<dbReference type="Gene3D" id="2.60.120.380">
    <property type="match status" value="3"/>
</dbReference>
<protein>
    <recommendedName>
        <fullName evidence="1">Peptidase C-terminal archaeal/bacterial domain-containing protein</fullName>
    </recommendedName>
</protein>
<dbReference type="EMBL" id="GU942998">
    <property type="protein sequence ID" value="ADD93823.1"/>
    <property type="molecule type" value="Genomic_DNA"/>
</dbReference>
<reference evidence="2" key="1">
    <citation type="journal article" date="2010" name="ISME J.">
        <title>Metagenome of the Mediterranean deep chlorophyll maximum studied by direct and fosmid library 454 pyrosequencing.</title>
        <authorList>
            <person name="Ghai R."/>
            <person name="Martin-Cuadrado A.B."/>
            <person name="Molto A.G."/>
            <person name="Heredia I.G."/>
            <person name="Cabrera R."/>
            <person name="Martin J."/>
            <person name="Verdu M."/>
            <person name="Deschamps P."/>
            <person name="Moreira D."/>
            <person name="Lopez-Garcia P."/>
            <person name="Mira A."/>
            <person name="Rodriguez-Valera F."/>
        </authorList>
    </citation>
    <scope>NUCLEOTIDE SEQUENCE</scope>
</reference>
<evidence type="ECO:0000259" key="1">
    <source>
        <dbReference type="Pfam" id="PF04151"/>
    </source>
</evidence>
<proteinExistence type="predicted"/>
<dbReference type="InterPro" id="IPR007280">
    <property type="entry name" value="Peptidase_C_arc/bac"/>
</dbReference>
<sequence>MTAGTTYTIDQKGFFSSVGTLQDTLLTLRDINGNVLAQNDDGGFRLESQISYTPTSTGAVYVEAGAFGVNTGTYEISVGSSSRGGDVADTPGSGLIAISSGTPVAGDLETGGDKDVYSLSVTAGGTYQIDLRGSASGLGTLVDPLLRVLDADSRVLAQNDDGGTGLESSLSFTTSGSGELFLEAGAFSSSQTGTYQIDVLQSGISTSSLGDLIGQTQEHAPITALDTIFGGAIDFQNDRDMYQFILEAGTTYQFDVRGSNSSHGTLWDPQALLYNADGALVAQDDDSGTAFDASIAYTAPTNGSYYLDVISNMGLLAQSVGTYSVETDILL</sequence>
<evidence type="ECO:0000313" key="2">
    <source>
        <dbReference type="EMBL" id="ADD93823.1"/>
    </source>
</evidence>
<dbReference type="AlphaFoldDB" id="D6PDM2"/>
<feature type="domain" description="Peptidase C-terminal archaeal/bacterial" evidence="1">
    <location>
        <begin position="113"/>
        <end position="196"/>
    </location>
</feature>
<dbReference type="SUPFAM" id="SSF89260">
    <property type="entry name" value="Collagen-binding domain"/>
    <property type="match status" value="1"/>
</dbReference>
<accession>D6PDM2</accession>
<dbReference type="Pfam" id="PF04151">
    <property type="entry name" value="PPC"/>
    <property type="match status" value="1"/>
</dbReference>
<organism evidence="2">
    <name type="scientific">uncultured marine bacterium MedDCM-OCT-S05-C362</name>
    <dbReference type="NCBI Taxonomy" id="743066"/>
    <lineage>
        <taxon>Bacteria</taxon>
        <taxon>environmental samples</taxon>
    </lineage>
</organism>
<name>D6PDM2_9BACT</name>